<evidence type="ECO:0000313" key="7">
    <source>
        <dbReference type="EMBL" id="AXI03975.1"/>
    </source>
</evidence>
<gene>
    <name evidence="7" type="ORF">HYN46_14670</name>
</gene>
<dbReference type="InterPro" id="IPR002347">
    <property type="entry name" value="SDR_fam"/>
</dbReference>
<keyword evidence="4" id="KW-0560">Oxidoreductase</keyword>
<dbReference type="GO" id="GO:0016491">
    <property type="term" value="F:oxidoreductase activity"/>
    <property type="evidence" value="ECO:0007669"/>
    <property type="project" value="UniProtKB-KW"/>
</dbReference>
<dbReference type="InterPro" id="IPR036291">
    <property type="entry name" value="NAD(P)-bd_dom_sf"/>
</dbReference>
<organism evidence="7 8">
    <name type="scientific">Aquirhabdus parva</name>
    <dbReference type="NCBI Taxonomy" id="2283318"/>
    <lineage>
        <taxon>Bacteria</taxon>
        <taxon>Pseudomonadati</taxon>
        <taxon>Pseudomonadota</taxon>
        <taxon>Gammaproteobacteria</taxon>
        <taxon>Moraxellales</taxon>
        <taxon>Moraxellaceae</taxon>
        <taxon>Aquirhabdus</taxon>
    </lineage>
</organism>
<evidence type="ECO:0000256" key="4">
    <source>
        <dbReference type="ARBA" id="ARBA00023002"/>
    </source>
</evidence>
<dbReference type="InterPro" id="IPR051935">
    <property type="entry name" value="HSDL2"/>
</dbReference>
<dbReference type="Pfam" id="PF00106">
    <property type="entry name" value="adh_short"/>
    <property type="match status" value="1"/>
</dbReference>
<accession>A0A345P9L6</accession>
<dbReference type="FunFam" id="3.40.50.720:FF:000301">
    <property type="entry name" value="Hydroxysteroid dehydrogenase like 2"/>
    <property type="match status" value="1"/>
</dbReference>
<sequence>MTTQLESLRGKTLFITGGSRGIGRAIALRAAADGANVVIAAKTAVESDKLVGSVYSVAEEVVAAGGKALPLIVDVRDADQVIAAMAQAAEHFGGIDILVNNAGAINLMGVEHTSLKKYDLIQTINHRATFICAQAALPYLKKSTNAHILSLSPPVNMAPHWLKPFSPYALSKYGMTILTLGMAEEFRDYGISCNTLWPATYIATAAVAVNLGGENTLLVSRKPEIMADAAHAIFASPKGTVTGHAFTDEESLARIGVTDLTHYACSPDHLDKLQKDFFLD</sequence>
<reference evidence="7 8" key="1">
    <citation type="submission" date="2018-07" db="EMBL/GenBank/DDBJ databases">
        <title>Genome sequencing of Moraxellaceae gen. HYN0046.</title>
        <authorList>
            <person name="Kim M."/>
            <person name="Yi H."/>
        </authorList>
    </citation>
    <scope>NUCLEOTIDE SEQUENCE [LARGE SCALE GENOMIC DNA]</scope>
    <source>
        <strain evidence="7 8">HYN0046</strain>
    </source>
</reference>
<keyword evidence="5" id="KW-0576">Peroxisome</keyword>
<evidence type="ECO:0000256" key="1">
    <source>
        <dbReference type="ARBA" id="ARBA00004275"/>
    </source>
</evidence>
<comment type="similarity">
    <text evidence="2 6">Belongs to the short-chain dehydrogenases/reductases (SDR) family.</text>
</comment>
<dbReference type="EMBL" id="CP031222">
    <property type="protein sequence ID" value="AXI03975.1"/>
    <property type="molecule type" value="Genomic_DNA"/>
</dbReference>
<dbReference type="PRINTS" id="PR00080">
    <property type="entry name" value="SDRFAMILY"/>
</dbReference>
<keyword evidence="3" id="KW-0521">NADP</keyword>
<keyword evidence="8" id="KW-1185">Reference proteome</keyword>
<evidence type="ECO:0000256" key="6">
    <source>
        <dbReference type="RuleBase" id="RU000363"/>
    </source>
</evidence>
<evidence type="ECO:0000256" key="5">
    <source>
        <dbReference type="ARBA" id="ARBA00023140"/>
    </source>
</evidence>
<dbReference type="PRINTS" id="PR00081">
    <property type="entry name" value="GDHRDH"/>
</dbReference>
<dbReference type="SUPFAM" id="SSF51735">
    <property type="entry name" value="NAD(P)-binding Rossmann-fold domains"/>
    <property type="match status" value="1"/>
</dbReference>
<dbReference type="Proteomes" id="UP000253940">
    <property type="component" value="Chromosome"/>
</dbReference>
<evidence type="ECO:0000256" key="2">
    <source>
        <dbReference type="ARBA" id="ARBA00006484"/>
    </source>
</evidence>
<comment type="subcellular location">
    <subcellularLocation>
        <location evidence="1">Peroxisome</location>
    </subcellularLocation>
</comment>
<proteinExistence type="inferred from homology"/>
<dbReference type="NCBIfam" id="NF006133">
    <property type="entry name" value="PRK08278.1"/>
    <property type="match status" value="1"/>
</dbReference>
<dbReference type="PANTHER" id="PTHR42808">
    <property type="entry name" value="HYDROXYSTEROID DEHYDROGENASE-LIKE PROTEIN 2"/>
    <property type="match status" value="1"/>
</dbReference>
<dbReference type="OrthoDB" id="9810935at2"/>
<dbReference type="RefSeq" id="WP_114900083.1">
    <property type="nucleotide sequence ID" value="NZ_CP031222.1"/>
</dbReference>
<evidence type="ECO:0000313" key="8">
    <source>
        <dbReference type="Proteomes" id="UP000253940"/>
    </source>
</evidence>
<dbReference type="PANTHER" id="PTHR42808:SF3">
    <property type="entry name" value="HYDROXYSTEROID DEHYDROGENASE-LIKE PROTEIN 2"/>
    <property type="match status" value="1"/>
</dbReference>
<protein>
    <submittedName>
        <fullName evidence="7">NAD(P)-dependent oxidoreductase</fullName>
    </submittedName>
</protein>
<dbReference type="AlphaFoldDB" id="A0A345P9L6"/>
<name>A0A345P9L6_9GAMM</name>
<evidence type="ECO:0000256" key="3">
    <source>
        <dbReference type="ARBA" id="ARBA00022857"/>
    </source>
</evidence>
<dbReference type="KEGG" id="mbah:HYN46_14670"/>
<dbReference type="Gene3D" id="3.40.50.720">
    <property type="entry name" value="NAD(P)-binding Rossmann-like Domain"/>
    <property type="match status" value="1"/>
</dbReference>